<dbReference type="SUPFAM" id="SSF56300">
    <property type="entry name" value="Metallo-dependent phosphatases"/>
    <property type="match status" value="1"/>
</dbReference>
<sequence length="333" mass="37926">MIKQRMNKRFLLLMLVCCLAVPGANAAASPSSPSAAEAAEARLSFFVLSDIHVQSWDMDSKRKFKSALEDLHRINAAADALIINGDLGNGAPADYEEIKHILNRTPHPHKILFSIGNHEFYQAWINKWGRWDQAGFPNGERDQSSISRFLSFAKREKVYEDYWIKGFHFIVLGSEKYRQSDPDFKEDAYLSSDQLQWLSDKLAEDAESGRPIFVFLHQPLPGTVSGSEERGVVQHKSLKRLLQRYPQVVLFTGHTHWELSHRGMIRRDGFWMVNSSSVYEPWKDNNRPAGKGRSEGLYIEVNGSTVKIRGRDLSESKWIPEAGFIFNTSLNKG</sequence>
<dbReference type="GO" id="GO:0016787">
    <property type="term" value="F:hydrolase activity"/>
    <property type="evidence" value="ECO:0007669"/>
    <property type="project" value="UniProtKB-KW"/>
</dbReference>
<organism evidence="3 4">
    <name type="scientific">Paenibacillus residui</name>
    <dbReference type="NCBI Taxonomy" id="629724"/>
    <lineage>
        <taxon>Bacteria</taxon>
        <taxon>Bacillati</taxon>
        <taxon>Bacillota</taxon>
        <taxon>Bacilli</taxon>
        <taxon>Bacillales</taxon>
        <taxon>Paenibacillaceae</taxon>
        <taxon>Paenibacillus</taxon>
    </lineage>
</organism>
<dbReference type="InterPro" id="IPR029052">
    <property type="entry name" value="Metallo-depent_PP-like"/>
</dbReference>
<dbReference type="InterPro" id="IPR004843">
    <property type="entry name" value="Calcineurin-like_PHP"/>
</dbReference>
<protein>
    <submittedName>
        <fullName evidence="3">Metallophosphoesterase family protein</fullName>
        <ecNumber evidence="3">3.1.-.-</ecNumber>
    </submittedName>
</protein>
<gene>
    <name evidence="3" type="ORF">ACFQ03_03065</name>
</gene>
<dbReference type="EC" id="3.1.-.-" evidence="3"/>
<dbReference type="PANTHER" id="PTHR43143:SF1">
    <property type="entry name" value="SERINE_THREONINE-PROTEIN PHOSPHATASE CPPED1"/>
    <property type="match status" value="1"/>
</dbReference>
<keyword evidence="1" id="KW-0732">Signal</keyword>
<feature type="signal peptide" evidence="1">
    <location>
        <begin position="1"/>
        <end position="26"/>
    </location>
</feature>
<feature type="domain" description="Calcineurin-like phosphoesterase" evidence="2">
    <location>
        <begin position="44"/>
        <end position="257"/>
    </location>
</feature>
<dbReference type="RefSeq" id="WP_379285961.1">
    <property type="nucleotide sequence ID" value="NZ_JBHTIU010000008.1"/>
</dbReference>
<evidence type="ECO:0000256" key="1">
    <source>
        <dbReference type="SAM" id="SignalP"/>
    </source>
</evidence>
<evidence type="ECO:0000313" key="3">
    <source>
        <dbReference type="EMBL" id="MFD0868117.1"/>
    </source>
</evidence>
<comment type="caution">
    <text evidence="3">The sequence shown here is derived from an EMBL/GenBank/DDBJ whole genome shotgun (WGS) entry which is preliminary data.</text>
</comment>
<evidence type="ECO:0000259" key="2">
    <source>
        <dbReference type="Pfam" id="PF00149"/>
    </source>
</evidence>
<keyword evidence="3" id="KW-0378">Hydrolase</keyword>
<dbReference type="Pfam" id="PF00149">
    <property type="entry name" value="Metallophos"/>
    <property type="match status" value="1"/>
</dbReference>
<dbReference type="EMBL" id="JBHTIU010000008">
    <property type="protein sequence ID" value="MFD0868117.1"/>
    <property type="molecule type" value="Genomic_DNA"/>
</dbReference>
<proteinExistence type="predicted"/>
<name>A0ABW3D3Z7_9BACL</name>
<feature type="chain" id="PRO_5045379016" evidence="1">
    <location>
        <begin position="27"/>
        <end position="333"/>
    </location>
</feature>
<dbReference type="Gene3D" id="3.60.21.10">
    <property type="match status" value="1"/>
</dbReference>
<keyword evidence="4" id="KW-1185">Reference proteome</keyword>
<dbReference type="Proteomes" id="UP001597120">
    <property type="component" value="Unassembled WGS sequence"/>
</dbReference>
<accession>A0ABW3D3Z7</accession>
<reference evidence="4" key="1">
    <citation type="journal article" date="2019" name="Int. J. Syst. Evol. Microbiol.">
        <title>The Global Catalogue of Microorganisms (GCM) 10K type strain sequencing project: providing services to taxonomists for standard genome sequencing and annotation.</title>
        <authorList>
            <consortium name="The Broad Institute Genomics Platform"/>
            <consortium name="The Broad Institute Genome Sequencing Center for Infectious Disease"/>
            <person name="Wu L."/>
            <person name="Ma J."/>
        </authorList>
    </citation>
    <scope>NUCLEOTIDE SEQUENCE [LARGE SCALE GENOMIC DNA]</scope>
    <source>
        <strain evidence="4">CCUG 57263</strain>
    </source>
</reference>
<dbReference type="PANTHER" id="PTHR43143">
    <property type="entry name" value="METALLOPHOSPHOESTERASE, CALCINEURIN SUPERFAMILY"/>
    <property type="match status" value="1"/>
</dbReference>
<dbReference type="InterPro" id="IPR051918">
    <property type="entry name" value="STPP_CPPED1"/>
</dbReference>
<evidence type="ECO:0000313" key="4">
    <source>
        <dbReference type="Proteomes" id="UP001597120"/>
    </source>
</evidence>